<comment type="caution">
    <text evidence="2">The sequence shown here is derived from an EMBL/GenBank/DDBJ whole genome shotgun (WGS) entry which is preliminary data.</text>
</comment>
<keyword evidence="3" id="KW-1185">Reference proteome</keyword>
<reference evidence="2 3" key="1">
    <citation type="journal article" date="2015" name="Genome Biol.">
        <title>Comparative genomics of Steinernema reveals deeply conserved gene regulatory networks.</title>
        <authorList>
            <person name="Dillman A.R."/>
            <person name="Macchietto M."/>
            <person name="Porter C.F."/>
            <person name="Rogers A."/>
            <person name="Williams B."/>
            <person name="Antoshechkin I."/>
            <person name="Lee M.M."/>
            <person name="Goodwin Z."/>
            <person name="Lu X."/>
            <person name="Lewis E.E."/>
            <person name="Goodrich-Blair H."/>
            <person name="Stock S.P."/>
            <person name="Adams B.J."/>
            <person name="Sternberg P.W."/>
            <person name="Mortazavi A."/>
        </authorList>
    </citation>
    <scope>NUCLEOTIDE SEQUENCE [LARGE SCALE GENOMIC DNA]</scope>
    <source>
        <strain evidence="2 3">ALL</strain>
    </source>
</reference>
<dbReference type="Proteomes" id="UP000298663">
    <property type="component" value="Unassembled WGS sequence"/>
</dbReference>
<name>A0A4U5M2V2_STECR</name>
<protein>
    <submittedName>
        <fullName evidence="2">Uncharacterized protein</fullName>
    </submittedName>
</protein>
<feature type="region of interest" description="Disordered" evidence="1">
    <location>
        <begin position="18"/>
        <end position="55"/>
    </location>
</feature>
<sequence>MFTLARYRCTLEISQQGPAIRDQRRGTNARAQRQKGGRPRAVDQGRKAQGTGLFRPAFSRYPRRPAIGRSFHSRPPDSLSSLASLKSFYFQFHSSTLVNFCVTPSHCSTA</sequence>
<evidence type="ECO:0000256" key="1">
    <source>
        <dbReference type="SAM" id="MobiDB-lite"/>
    </source>
</evidence>
<accession>A0A4U5M2V2</accession>
<proteinExistence type="predicted"/>
<reference evidence="2 3" key="2">
    <citation type="journal article" date="2019" name="G3 (Bethesda)">
        <title>Hybrid Assembly of the Genome of the Entomopathogenic Nematode Steinernema carpocapsae Identifies the X-Chromosome.</title>
        <authorList>
            <person name="Serra L."/>
            <person name="Macchietto M."/>
            <person name="Macias-Munoz A."/>
            <person name="McGill C.J."/>
            <person name="Rodriguez I.M."/>
            <person name="Rodriguez B."/>
            <person name="Murad R."/>
            <person name="Mortazavi A."/>
        </authorList>
    </citation>
    <scope>NUCLEOTIDE SEQUENCE [LARGE SCALE GENOMIC DNA]</scope>
    <source>
        <strain evidence="2 3">ALL</strain>
    </source>
</reference>
<evidence type="ECO:0000313" key="3">
    <source>
        <dbReference type="Proteomes" id="UP000298663"/>
    </source>
</evidence>
<gene>
    <name evidence="2" type="ORF">L596_026607</name>
</gene>
<organism evidence="2 3">
    <name type="scientific">Steinernema carpocapsae</name>
    <name type="common">Entomopathogenic nematode</name>
    <dbReference type="NCBI Taxonomy" id="34508"/>
    <lineage>
        <taxon>Eukaryota</taxon>
        <taxon>Metazoa</taxon>
        <taxon>Ecdysozoa</taxon>
        <taxon>Nematoda</taxon>
        <taxon>Chromadorea</taxon>
        <taxon>Rhabditida</taxon>
        <taxon>Tylenchina</taxon>
        <taxon>Panagrolaimomorpha</taxon>
        <taxon>Strongyloidoidea</taxon>
        <taxon>Steinernematidae</taxon>
        <taxon>Steinernema</taxon>
    </lineage>
</organism>
<dbReference type="EMBL" id="AZBU02000010">
    <property type="protein sequence ID" value="TKR62683.1"/>
    <property type="molecule type" value="Genomic_DNA"/>
</dbReference>
<evidence type="ECO:0000313" key="2">
    <source>
        <dbReference type="EMBL" id="TKR62683.1"/>
    </source>
</evidence>
<dbReference type="AlphaFoldDB" id="A0A4U5M2V2"/>